<dbReference type="PANTHER" id="PTHR14155">
    <property type="entry name" value="RING FINGER DOMAIN-CONTAINING"/>
    <property type="match status" value="1"/>
</dbReference>
<keyword evidence="6 15" id="KW-0812">Transmembrane</keyword>
<dbReference type="GO" id="GO:0008270">
    <property type="term" value="F:zinc ion binding"/>
    <property type="evidence" value="ECO:0007669"/>
    <property type="project" value="UniProtKB-KW"/>
</dbReference>
<dbReference type="InterPro" id="IPR001841">
    <property type="entry name" value="Znf_RING"/>
</dbReference>
<comment type="similarity">
    <text evidence="13">Belongs to the RING-type zinc finger family. ATL subfamily.</text>
</comment>
<reference evidence="17" key="2">
    <citation type="journal article" date="2022" name="Hortic Res">
        <title>The genome of Dioscorea zingiberensis sheds light on the biosynthesis, origin and evolution of the medicinally important diosgenin saponins.</title>
        <authorList>
            <person name="Li Y."/>
            <person name="Tan C."/>
            <person name="Li Z."/>
            <person name="Guo J."/>
            <person name="Li S."/>
            <person name="Chen X."/>
            <person name="Wang C."/>
            <person name="Dai X."/>
            <person name="Yang H."/>
            <person name="Song W."/>
            <person name="Hou L."/>
            <person name="Xu J."/>
            <person name="Tong Z."/>
            <person name="Xu A."/>
            <person name="Yuan X."/>
            <person name="Wang W."/>
            <person name="Yang Q."/>
            <person name="Chen L."/>
            <person name="Sun Z."/>
            <person name="Wang K."/>
            <person name="Pan B."/>
            <person name="Chen J."/>
            <person name="Bao Y."/>
            <person name="Liu F."/>
            <person name="Qi X."/>
            <person name="Gang D.R."/>
            <person name="Wen J."/>
            <person name="Li J."/>
        </authorList>
    </citation>
    <scope>NUCLEOTIDE SEQUENCE</scope>
    <source>
        <strain evidence="17">Dzin_1.0</strain>
    </source>
</reference>
<evidence type="ECO:0000256" key="4">
    <source>
        <dbReference type="ARBA" id="ARBA00012483"/>
    </source>
</evidence>
<evidence type="ECO:0000259" key="16">
    <source>
        <dbReference type="PROSITE" id="PS50089"/>
    </source>
</evidence>
<sequence length="163" mass="17836">MTSNPAFGWRYGELEDKNFEIHGRSLLVLVLILLAILLFTLFFLYVRWACRTISSGNTQYQTATPAASRSQMQSAGLDAATIKSLPVLIHQTDDQSASADEFQCSICLANLVNGEKVKVMPSCSHAFHPECVDRWLQAHSSCPLCRASLLGGGEPAMKAEAMV</sequence>
<keyword evidence="12 15" id="KW-0472">Membrane</keyword>
<name>A0A9D5D2H7_9LILI</name>
<evidence type="ECO:0000256" key="9">
    <source>
        <dbReference type="ARBA" id="ARBA00022786"/>
    </source>
</evidence>
<reference evidence="17" key="1">
    <citation type="submission" date="2021-03" db="EMBL/GenBank/DDBJ databases">
        <authorList>
            <person name="Li Z."/>
            <person name="Yang C."/>
        </authorList>
    </citation>
    <scope>NUCLEOTIDE SEQUENCE</scope>
    <source>
        <strain evidence="17">Dzin_1.0</strain>
        <tissue evidence="17">Leaf</tissue>
    </source>
</reference>
<keyword evidence="7" id="KW-0479">Metal-binding</keyword>
<evidence type="ECO:0000313" key="18">
    <source>
        <dbReference type="Proteomes" id="UP001085076"/>
    </source>
</evidence>
<feature type="domain" description="RING-type" evidence="16">
    <location>
        <begin position="104"/>
        <end position="146"/>
    </location>
</feature>
<evidence type="ECO:0000256" key="10">
    <source>
        <dbReference type="ARBA" id="ARBA00022833"/>
    </source>
</evidence>
<dbReference type="SUPFAM" id="SSF57850">
    <property type="entry name" value="RING/U-box"/>
    <property type="match status" value="1"/>
</dbReference>
<keyword evidence="10" id="KW-0862">Zinc</keyword>
<dbReference type="PANTHER" id="PTHR14155:SF627">
    <property type="entry name" value="OS06G0192800 PROTEIN"/>
    <property type="match status" value="1"/>
</dbReference>
<evidence type="ECO:0000256" key="12">
    <source>
        <dbReference type="ARBA" id="ARBA00023136"/>
    </source>
</evidence>
<evidence type="ECO:0000256" key="3">
    <source>
        <dbReference type="ARBA" id="ARBA00004906"/>
    </source>
</evidence>
<dbReference type="FunFam" id="3.30.40.10:FF:000187">
    <property type="entry name" value="E3 ubiquitin-protein ligase ATL6"/>
    <property type="match status" value="1"/>
</dbReference>
<dbReference type="Gene3D" id="3.30.40.10">
    <property type="entry name" value="Zinc/RING finger domain, C3HC4 (zinc finger)"/>
    <property type="match status" value="1"/>
</dbReference>
<comment type="pathway">
    <text evidence="3">Protein modification; protein ubiquitination.</text>
</comment>
<evidence type="ECO:0000256" key="5">
    <source>
        <dbReference type="ARBA" id="ARBA00022679"/>
    </source>
</evidence>
<evidence type="ECO:0000256" key="8">
    <source>
        <dbReference type="ARBA" id="ARBA00022771"/>
    </source>
</evidence>
<evidence type="ECO:0000256" key="15">
    <source>
        <dbReference type="SAM" id="Phobius"/>
    </source>
</evidence>
<comment type="caution">
    <text evidence="17">The sequence shown here is derived from an EMBL/GenBank/DDBJ whole genome shotgun (WGS) entry which is preliminary data.</text>
</comment>
<protein>
    <recommendedName>
        <fullName evidence="4">RING-type E3 ubiquitin transferase</fullName>
        <ecNumber evidence="4">2.3.2.27</ecNumber>
    </recommendedName>
</protein>
<dbReference type="CDD" id="cd16461">
    <property type="entry name" value="RING-H2_EL5-like"/>
    <property type="match status" value="1"/>
</dbReference>
<dbReference type="EMBL" id="JAGGNH010000001">
    <property type="protein sequence ID" value="KAJ0983893.1"/>
    <property type="molecule type" value="Genomic_DNA"/>
</dbReference>
<gene>
    <name evidence="17" type="ORF">J5N97_002249</name>
</gene>
<dbReference type="OrthoDB" id="8062037at2759"/>
<dbReference type="GO" id="GO:0061630">
    <property type="term" value="F:ubiquitin protein ligase activity"/>
    <property type="evidence" value="ECO:0007669"/>
    <property type="project" value="UniProtKB-EC"/>
</dbReference>
<evidence type="ECO:0000256" key="1">
    <source>
        <dbReference type="ARBA" id="ARBA00000900"/>
    </source>
</evidence>
<organism evidence="17 18">
    <name type="scientific">Dioscorea zingiberensis</name>
    <dbReference type="NCBI Taxonomy" id="325984"/>
    <lineage>
        <taxon>Eukaryota</taxon>
        <taxon>Viridiplantae</taxon>
        <taxon>Streptophyta</taxon>
        <taxon>Embryophyta</taxon>
        <taxon>Tracheophyta</taxon>
        <taxon>Spermatophyta</taxon>
        <taxon>Magnoliopsida</taxon>
        <taxon>Liliopsida</taxon>
        <taxon>Dioscoreales</taxon>
        <taxon>Dioscoreaceae</taxon>
        <taxon>Dioscorea</taxon>
    </lineage>
</organism>
<evidence type="ECO:0000256" key="7">
    <source>
        <dbReference type="ARBA" id="ARBA00022723"/>
    </source>
</evidence>
<keyword evidence="5" id="KW-0808">Transferase</keyword>
<proteinExistence type="inferred from homology"/>
<keyword evidence="18" id="KW-1185">Reference proteome</keyword>
<evidence type="ECO:0000256" key="14">
    <source>
        <dbReference type="PROSITE-ProRule" id="PRU00175"/>
    </source>
</evidence>
<evidence type="ECO:0000256" key="11">
    <source>
        <dbReference type="ARBA" id="ARBA00022989"/>
    </source>
</evidence>
<evidence type="ECO:0000256" key="6">
    <source>
        <dbReference type="ARBA" id="ARBA00022692"/>
    </source>
</evidence>
<evidence type="ECO:0000256" key="2">
    <source>
        <dbReference type="ARBA" id="ARBA00004167"/>
    </source>
</evidence>
<comment type="subcellular location">
    <subcellularLocation>
        <location evidence="2">Membrane</location>
        <topology evidence="2">Single-pass membrane protein</topology>
    </subcellularLocation>
</comment>
<dbReference type="Proteomes" id="UP001085076">
    <property type="component" value="Miscellaneous, Linkage group lg01"/>
</dbReference>
<dbReference type="SMART" id="SM00184">
    <property type="entry name" value="RING"/>
    <property type="match status" value="1"/>
</dbReference>
<dbReference type="Pfam" id="PF13639">
    <property type="entry name" value="zf-RING_2"/>
    <property type="match status" value="1"/>
</dbReference>
<dbReference type="EC" id="2.3.2.27" evidence="4"/>
<dbReference type="InterPro" id="IPR013083">
    <property type="entry name" value="Znf_RING/FYVE/PHD"/>
</dbReference>
<keyword evidence="9" id="KW-0833">Ubl conjugation pathway</keyword>
<comment type="catalytic activity">
    <reaction evidence="1">
        <text>S-ubiquitinyl-[E2 ubiquitin-conjugating enzyme]-L-cysteine + [acceptor protein]-L-lysine = [E2 ubiquitin-conjugating enzyme]-L-cysteine + N(6)-ubiquitinyl-[acceptor protein]-L-lysine.</text>
        <dbReference type="EC" id="2.3.2.27"/>
    </reaction>
</comment>
<dbReference type="PROSITE" id="PS50089">
    <property type="entry name" value="ZF_RING_2"/>
    <property type="match status" value="1"/>
</dbReference>
<evidence type="ECO:0000256" key="13">
    <source>
        <dbReference type="ARBA" id="ARBA00024209"/>
    </source>
</evidence>
<dbReference type="GO" id="GO:0016020">
    <property type="term" value="C:membrane"/>
    <property type="evidence" value="ECO:0007669"/>
    <property type="project" value="UniProtKB-SubCell"/>
</dbReference>
<dbReference type="InterPro" id="IPR053238">
    <property type="entry name" value="RING-H2_zinc_finger"/>
</dbReference>
<feature type="transmembrane region" description="Helical" evidence="15">
    <location>
        <begin position="26"/>
        <end position="46"/>
    </location>
</feature>
<dbReference type="AlphaFoldDB" id="A0A9D5D2H7"/>
<keyword evidence="8 14" id="KW-0863">Zinc-finger</keyword>
<keyword evidence="11 15" id="KW-1133">Transmembrane helix</keyword>
<accession>A0A9D5D2H7</accession>
<evidence type="ECO:0000313" key="17">
    <source>
        <dbReference type="EMBL" id="KAJ0983893.1"/>
    </source>
</evidence>